<evidence type="ECO:0000256" key="1">
    <source>
        <dbReference type="SAM" id="MobiDB-lite"/>
    </source>
</evidence>
<name>A0A4C1UAT6_EUMVA</name>
<evidence type="ECO:0000313" key="3">
    <source>
        <dbReference type="Proteomes" id="UP000299102"/>
    </source>
</evidence>
<gene>
    <name evidence="2" type="ORF">EVAR_12836_1</name>
</gene>
<dbReference type="OrthoDB" id="10054259at2759"/>
<feature type="region of interest" description="Disordered" evidence="1">
    <location>
        <begin position="77"/>
        <end position="98"/>
    </location>
</feature>
<comment type="caution">
    <text evidence="2">The sequence shown here is derived from an EMBL/GenBank/DDBJ whole genome shotgun (WGS) entry which is preliminary data.</text>
</comment>
<dbReference type="AlphaFoldDB" id="A0A4C1UAT6"/>
<keyword evidence="3" id="KW-1185">Reference proteome</keyword>
<dbReference type="Proteomes" id="UP000299102">
    <property type="component" value="Unassembled WGS sequence"/>
</dbReference>
<evidence type="ECO:0000313" key="2">
    <source>
        <dbReference type="EMBL" id="GBP23553.1"/>
    </source>
</evidence>
<protein>
    <submittedName>
        <fullName evidence="2">Uncharacterized protein</fullName>
    </submittedName>
</protein>
<sequence length="123" mass="13567">MALLPKTQRIACGPQPSRSSMTFDSGRAEILNVMVYTNGTQEQIENGDKHTIQSAARGRPIIVEWERGRAFGRPLSRSITAASGGPRTRDARARGSSYEAVKRAGRSVIRPVFTRHRYCNPPA</sequence>
<proteinExistence type="predicted"/>
<dbReference type="EMBL" id="BGZK01000151">
    <property type="protein sequence ID" value="GBP23553.1"/>
    <property type="molecule type" value="Genomic_DNA"/>
</dbReference>
<organism evidence="2 3">
    <name type="scientific">Eumeta variegata</name>
    <name type="common">Bagworm moth</name>
    <name type="synonym">Eumeta japonica</name>
    <dbReference type="NCBI Taxonomy" id="151549"/>
    <lineage>
        <taxon>Eukaryota</taxon>
        <taxon>Metazoa</taxon>
        <taxon>Ecdysozoa</taxon>
        <taxon>Arthropoda</taxon>
        <taxon>Hexapoda</taxon>
        <taxon>Insecta</taxon>
        <taxon>Pterygota</taxon>
        <taxon>Neoptera</taxon>
        <taxon>Endopterygota</taxon>
        <taxon>Lepidoptera</taxon>
        <taxon>Glossata</taxon>
        <taxon>Ditrysia</taxon>
        <taxon>Tineoidea</taxon>
        <taxon>Psychidae</taxon>
        <taxon>Oiketicinae</taxon>
        <taxon>Eumeta</taxon>
    </lineage>
</organism>
<reference evidence="2 3" key="1">
    <citation type="journal article" date="2019" name="Commun. Biol.">
        <title>The bagworm genome reveals a unique fibroin gene that provides high tensile strength.</title>
        <authorList>
            <person name="Kono N."/>
            <person name="Nakamura H."/>
            <person name="Ohtoshi R."/>
            <person name="Tomita M."/>
            <person name="Numata K."/>
            <person name="Arakawa K."/>
        </authorList>
    </citation>
    <scope>NUCLEOTIDE SEQUENCE [LARGE SCALE GENOMIC DNA]</scope>
</reference>
<feature type="region of interest" description="Disordered" evidence="1">
    <location>
        <begin position="1"/>
        <end position="22"/>
    </location>
</feature>
<accession>A0A4C1UAT6</accession>